<comment type="similarity">
    <text evidence="1">Belongs to the MTFP1 family.</text>
</comment>
<evidence type="ECO:0000256" key="3">
    <source>
        <dbReference type="ARBA" id="ARBA00029631"/>
    </source>
</evidence>
<evidence type="ECO:0000256" key="4">
    <source>
        <dbReference type="SAM" id="MobiDB-lite"/>
    </source>
</evidence>
<dbReference type="Proteomes" id="UP000192927">
    <property type="component" value="Unassembled WGS sequence"/>
</dbReference>
<reference evidence="6" key="1">
    <citation type="submission" date="2017-03" db="EMBL/GenBank/DDBJ databases">
        <authorList>
            <person name="Sharma R."/>
            <person name="Thines M."/>
        </authorList>
    </citation>
    <scope>NUCLEOTIDE SEQUENCE [LARGE SCALE GENOMIC DNA]</scope>
</reference>
<organism evidence="5 6">
    <name type="scientific">Lasallia pustulata</name>
    <dbReference type="NCBI Taxonomy" id="136370"/>
    <lineage>
        <taxon>Eukaryota</taxon>
        <taxon>Fungi</taxon>
        <taxon>Dikarya</taxon>
        <taxon>Ascomycota</taxon>
        <taxon>Pezizomycotina</taxon>
        <taxon>Lecanoromycetes</taxon>
        <taxon>OSLEUM clade</taxon>
        <taxon>Umbilicariomycetidae</taxon>
        <taxon>Umbilicariales</taxon>
        <taxon>Umbilicariaceae</taxon>
        <taxon>Lasallia</taxon>
    </lineage>
</organism>
<dbReference type="GO" id="GO:0005739">
    <property type="term" value="C:mitochondrion"/>
    <property type="evidence" value="ECO:0007669"/>
    <property type="project" value="TreeGrafter"/>
</dbReference>
<dbReference type="EMBL" id="FWEW01003741">
    <property type="protein sequence ID" value="SLM40778.1"/>
    <property type="molecule type" value="Genomic_DNA"/>
</dbReference>
<dbReference type="PANTHER" id="PTHR11001:SF2">
    <property type="entry name" value="MITOCHONDRIAL FISSION PROCESS PROTEIN 1"/>
    <property type="match status" value="1"/>
</dbReference>
<dbReference type="InterPro" id="IPR019560">
    <property type="entry name" value="Mitochondrial_18_kDa_protein"/>
</dbReference>
<dbReference type="AlphaFoldDB" id="A0A1W5DCA1"/>
<proteinExistence type="inferred from homology"/>
<evidence type="ECO:0000256" key="1">
    <source>
        <dbReference type="ARBA" id="ARBA00009224"/>
    </source>
</evidence>
<keyword evidence="6" id="KW-1185">Reference proteome</keyword>
<evidence type="ECO:0000256" key="2">
    <source>
        <dbReference type="ARBA" id="ARBA00017835"/>
    </source>
</evidence>
<accession>A0A1W5DCA1</accession>
<dbReference type="Pfam" id="PF10558">
    <property type="entry name" value="MTP18"/>
    <property type="match status" value="1"/>
</dbReference>
<dbReference type="PANTHER" id="PTHR11001">
    <property type="entry name" value="MITOCHONDRIAL FISSION PROCESS PROTEIN 1"/>
    <property type="match status" value="1"/>
</dbReference>
<protein>
    <recommendedName>
        <fullName evidence="2">Mitochondrial fission process protein 1</fullName>
    </recommendedName>
    <alternativeName>
        <fullName evidence="3">Mitochondrial 18 kDa protein</fullName>
    </alternativeName>
</protein>
<dbReference type="GO" id="GO:0000266">
    <property type="term" value="P:mitochondrial fission"/>
    <property type="evidence" value="ECO:0007669"/>
    <property type="project" value="TreeGrafter"/>
</dbReference>
<evidence type="ECO:0000313" key="6">
    <source>
        <dbReference type="Proteomes" id="UP000192927"/>
    </source>
</evidence>
<feature type="compositionally biased region" description="Polar residues" evidence="4">
    <location>
        <begin position="1"/>
        <end position="10"/>
    </location>
</feature>
<feature type="region of interest" description="Disordered" evidence="4">
    <location>
        <begin position="1"/>
        <end position="27"/>
    </location>
</feature>
<feature type="compositionally biased region" description="Basic and acidic residues" evidence="4">
    <location>
        <begin position="13"/>
        <end position="27"/>
    </location>
</feature>
<sequence>MSKDNSTNGVVQRKGEAPDMSKLPAREKLPAELQKIVDNEESLYERLYDGTANESTDSNVRYAAYATRLRTVLLSAHRYVAYTSDIGESFRPVAHPYLIRGAYAVSWAYLAGDVAHEGYKAYLRNQRVLHPGTPGTLSRKIENEKHKTASLGLEKGEALSVVEQPGHVPAVEDYRSVMAQRAVFQSVASMGLPAFTIHSIVRYSGRALKDVKNVRIRSYGPIGLGLAAVPFLPFLFDKPVEQAVEWAFHTGFETLGGPEAVGHRPKTGRQEALNIEAKKGAVKEKEL</sequence>
<name>A0A1W5DCA1_9LECA</name>
<evidence type="ECO:0000313" key="5">
    <source>
        <dbReference type="EMBL" id="SLM40778.1"/>
    </source>
</evidence>